<dbReference type="GO" id="GO:0016787">
    <property type="term" value="F:hydrolase activity"/>
    <property type="evidence" value="ECO:0007669"/>
    <property type="project" value="UniProtKB-KW"/>
</dbReference>
<dbReference type="Gene3D" id="3.40.50.1820">
    <property type="entry name" value="alpha/beta hydrolase"/>
    <property type="match status" value="1"/>
</dbReference>
<dbReference type="InterPro" id="IPR029058">
    <property type="entry name" value="AB_hydrolase_fold"/>
</dbReference>
<dbReference type="Proteomes" id="UP000291189">
    <property type="component" value="Unassembled WGS sequence"/>
</dbReference>
<keyword evidence="4" id="KW-1185">Reference proteome</keyword>
<reference evidence="3 4" key="1">
    <citation type="submission" date="2019-01" db="EMBL/GenBank/DDBJ databases">
        <title>Nocardioides guangzhouensis sp. nov., an actinobacterium isolated from soil.</title>
        <authorList>
            <person name="Fu Y."/>
            <person name="Cai Y."/>
            <person name="Lin Z."/>
            <person name="Chen P."/>
        </authorList>
    </citation>
    <scope>NUCLEOTIDE SEQUENCE [LARGE SCALE GENOMIC DNA]</scope>
    <source>
        <strain evidence="3 4">NBRC 105384</strain>
    </source>
</reference>
<dbReference type="PANTHER" id="PTHR48081">
    <property type="entry name" value="AB HYDROLASE SUPERFAMILY PROTEIN C4A8.06C"/>
    <property type="match status" value="1"/>
</dbReference>
<dbReference type="EMBL" id="SDPU01000010">
    <property type="protein sequence ID" value="RYU14535.1"/>
    <property type="molecule type" value="Genomic_DNA"/>
</dbReference>
<dbReference type="Pfam" id="PF07859">
    <property type="entry name" value="Abhydrolase_3"/>
    <property type="match status" value="1"/>
</dbReference>
<evidence type="ECO:0000313" key="3">
    <source>
        <dbReference type="EMBL" id="RYU14535.1"/>
    </source>
</evidence>
<dbReference type="InterPro" id="IPR050300">
    <property type="entry name" value="GDXG_lipolytic_enzyme"/>
</dbReference>
<gene>
    <name evidence="3" type="ORF">ETU37_03185</name>
</gene>
<comment type="caution">
    <text evidence="3">The sequence shown here is derived from an EMBL/GenBank/DDBJ whole genome shotgun (WGS) entry which is preliminary data.</text>
</comment>
<dbReference type="PANTHER" id="PTHR48081:SF8">
    <property type="entry name" value="ALPHA_BETA HYDROLASE FOLD-3 DOMAIN-CONTAINING PROTEIN-RELATED"/>
    <property type="match status" value="1"/>
</dbReference>
<protein>
    <submittedName>
        <fullName evidence="3">Alpha/beta hydrolase</fullName>
    </submittedName>
</protein>
<evidence type="ECO:0000256" key="1">
    <source>
        <dbReference type="ARBA" id="ARBA00022801"/>
    </source>
</evidence>
<proteinExistence type="predicted"/>
<feature type="domain" description="Alpha/beta hydrolase fold-3" evidence="2">
    <location>
        <begin position="87"/>
        <end position="285"/>
    </location>
</feature>
<name>A0A4Q5J9V2_9ACTN</name>
<accession>A0A4Q5J9V2</accession>
<dbReference type="SUPFAM" id="SSF53474">
    <property type="entry name" value="alpha/beta-Hydrolases"/>
    <property type="match status" value="1"/>
</dbReference>
<evidence type="ECO:0000259" key="2">
    <source>
        <dbReference type="Pfam" id="PF07859"/>
    </source>
</evidence>
<dbReference type="InterPro" id="IPR013094">
    <property type="entry name" value="AB_hydrolase_3"/>
</dbReference>
<keyword evidence="1 3" id="KW-0378">Hydrolase</keyword>
<organism evidence="3 4">
    <name type="scientific">Nocardioides iriomotensis</name>
    <dbReference type="NCBI Taxonomy" id="715784"/>
    <lineage>
        <taxon>Bacteria</taxon>
        <taxon>Bacillati</taxon>
        <taxon>Actinomycetota</taxon>
        <taxon>Actinomycetes</taxon>
        <taxon>Propionibacteriales</taxon>
        <taxon>Nocardioidaceae</taxon>
        <taxon>Nocardioides</taxon>
    </lineage>
</organism>
<evidence type="ECO:0000313" key="4">
    <source>
        <dbReference type="Proteomes" id="UP000291189"/>
    </source>
</evidence>
<dbReference type="AlphaFoldDB" id="A0A4Q5J9V2"/>
<dbReference type="OrthoDB" id="9803828at2"/>
<sequence>MRVRTGRPSLVHQLLTRVIPRIRDSSEVVDAEEVRREVLARQARRGVVRPPRSGGRLLRGCTVAALDGHPFPVFELRPPGPAPVRAVLYLHGGALVGDIDLFHWRLTAGLAAASGARVVLPAYPLAPTHTWRDSHPALLRLFEQVAIESPQGVTLMGDSAGGGLALAVAQQAASLPGPQPTGLALVSPWVDLAGDTPGTEEQRAHDPWLRLTKMRLYGGWWAGDDDVHRPEVSPLHGAMTGLPDTVVLCGTRDLLLPQVRALVTRLRAAGVPTTYREQKGLLHNYPVLPTPEARPARRELAAFVSR</sequence>